<dbReference type="GO" id="GO:0010468">
    <property type="term" value="P:regulation of gene expression"/>
    <property type="evidence" value="ECO:0007669"/>
    <property type="project" value="TreeGrafter"/>
</dbReference>
<evidence type="ECO:0000313" key="3">
    <source>
        <dbReference type="Proteomes" id="UP001321473"/>
    </source>
</evidence>
<evidence type="ECO:0000256" key="1">
    <source>
        <dbReference type="SAM" id="MobiDB-lite"/>
    </source>
</evidence>
<proteinExistence type="predicted"/>
<feature type="compositionally biased region" description="Low complexity" evidence="1">
    <location>
        <begin position="388"/>
        <end position="404"/>
    </location>
</feature>
<comment type="caution">
    <text evidence="2">The sequence shown here is derived from an EMBL/GenBank/DDBJ whole genome shotgun (WGS) entry which is preliminary data.</text>
</comment>
<feature type="compositionally biased region" description="Acidic residues" evidence="1">
    <location>
        <begin position="357"/>
        <end position="379"/>
    </location>
</feature>
<accession>A0AAQ4DHQ3</accession>
<name>A0AAQ4DHQ3_AMBAM</name>
<reference evidence="2 3" key="1">
    <citation type="journal article" date="2023" name="Arcadia Sci">
        <title>De novo assembly of a long-read Amblyomma americanum tick genome.</title>
        <authorList>
            <person name="Chou S."/>
            <person name="Poskanzer K.E."/>
            <person name="Rollins M."/>
            <person name="Thuy-Boun P.S."/>
        </authorList>
    </citation>
    <scope>NUCLEOTIDE SEQUENCE [LARGE SCALE GENOMIC DNA]</scope>
    <source>
        <strain evidence="2">F_SG_1</strain>
        <tissue evidence="2">Salivary glands</tissue>
    </source>
</reference>
<gene>
    <name evidence="2" type="ORF">V5799_026745</name>
</gene>
<keyword evidence="3" id="KW-1185">Reference proteome</keyword>
<dbReference type="Proteomes" id="UP001321473">
    <property type="component" value="Unassembled WGS sequence"/>
</dbReference>
<dbReference type="GO" id="GO:0005634">
    <property type="term" value="C:nucleus"/>
    <property type="evidence" value="ECO:0007669"/>
    <property type="project" value="TreeGrafter"/>
</dbReference>
<dbReference type="PANTHER" id="PTHR14312:SF1">
    <property type="entry name" value="BASIC-LEUCINE ZIPPER TRANSCRIPTION FACTOR A"/>
    <property type="match status" value="1"/>
</dbReference>
<dbReference type="PANTHER" id="PTHR14312">
    <property type="entry name" value="CREB/ATF BZIP TRANSCRIPTION FACTOR"/>
    <property type="match status" value="1"/>
</dbReference>
<feature type="region of interest" description="Disordered" evidence="1">
    <location>
        <begin position="321"/>
        <end position="343"/>
    </location>
</feature>
<sequence>MDDPWLDQTAASCPEYFSTDDCGVVGSKGTVKGVGRYLLSTVVYLLTAWRNKTLDCITCLKDKVDRLCIAYPRLSRKNISDHVQFVTSSCAASAAAATSSPPAAADTATAAKSKVNNDSAISFHYGVLNKYMGNRIAEVINAIIVRPELSTRHPYICGGGNNDLLPIEAKNWYVYSHAHLERVIDHVFRTCGSIIGSGGSDAIVVTGEYSNEFCSVHVKDDQYVTYNVHTQLQLKRMLRMMTPKWCAYGHRNNYQYVPPAAGATTATDINFDSTSKVVYEVIVSGKDRVLITDRLVDSKLLQDVLVNEWFVFPTQQQHRQHCQQQQQQPPQSQQQQQQTIECGGRKRKKRDILDILLSDDENTREDDEEVEEDEDEGIDEGGKDEPWQQQQQRQHQSGGEQHQQESSVWSRICSALEAVTLSYVLLGDECERPPPELRLLATNGSEVSTHSAAATVVAMLDQHSCVVATADKRTLDCNRDSSSSSAATTTTAAESYVTVCICTRSFHCDRKRLVSALRTHLFDRIWPNLASLDSVSMTKREFKVVAHLLRYGYDAFAGMVKRLKCVHVPYTIPDCDIEYVNMVLNSVSPHSIYRKRFDKNIVTTYSRRARIVWFNHVASCSPIVLVDYANSGNVYYFYKTSAPYLHTFVTYIIPNAHRDLLRCSSNCTCCPHRELVVDVGHTFLDFFTLVVVHASVIHQRTNKGNSSCERQRIDFVFWEGKGMECNDEFKASFERSICLPMTCPPDQSHATVILDMNDPGRMLFDRRIRYSVDTRPPSTTTTSTATTASATTTTPAWWTSTRSLLGGRFTPSEMVAIGKVFTTERIGGCKRYDGARAVVYAYMSTHHSTHVFEAVTVTYLTDVPTRRCYSSYRDLVSDRMGWAASMHRRPTNEWTRRDVLRIVTDTACVLSDGIDLNAPIQSVTPVTFETLAYLKILTKERPITVGERACTTGLHAFVEHHYEKNMDARRVDGLAQVLARNVINGAAVIQAVLNDDPNEDKTARWCKIRDRIGVDNMDDLLERLDVMLLQRNNNL</sequence>
<feature type="compositionally biased region" description="Low complexity" evidence="1">
    <location>
        <begin position="322"/>
        <end position="338"/>
    </location>
</feature>
<dbReference type="EMBL" id="JARKHS020030574">
    <property type="protein sequence ID" value="KAK8761993.1"/>
    <property type="molecule type" value="Genomic_DNA"/>
</dbReference>
<evidence type="ECO:0000313" key="2">
    <source>
        <dbReference type="EMBL" id="KAK8761993.1"/>
    </source>
</evidence>
<feature type="region of interest" description="Disordered" evidence="1">
    <location>
        <begin position="355"/>
        <end position="404"/>
    </location>
</feature>
<organism evidence="2 3">
    <name type="scientific">Amblyomma americanum</name>
    <name type="common">Lone star tick</name>
    <dbReference type="NCBI Taxonomy" id="6943"/>
    <lineage>
        <taxon>Eukaryota</taxon>
        <taxon>Metazoa</taxon>
        <taxon>Ecdysozoa</taxon>
        <taxon>Arthropoda</taxon>
        <taxon>Chelicerata</taxon>
        <taxon>Arachnida</taxon>
        <taxon>Acari</taxon>
        <taxon>Parasitiformes</taxon>
        <taxon>Ixodida</taxon>
        <taxon>Ixodoidea</taxon>
        <taxon>Ixodidae</taxon>
        <taxon>Amblyomminae</taxon>
        <taxon>Amblyomma</taxon>
    </lineage>
</organism>
<protein>
    <submittedName>
        <fullName evidence="2">Uncharacterized protein</fullName>
    </submittedName>
</protein>
<dbReference type="AlphaFoldDB" id="A0AAQ4DHQ3"/>
<dbReference type="GO" id="GO:0043565">
    <property type="term" value="F:sequence-specific DNA binding"/>
    <property type="evidence" value="ECO:0007669"/>
    <property type="project" value="TreeGrafter"/>
</dbReference>